<reference evidence="1" key="1">
    <citation type="submission" date="2021-05" db="EMBL/GenBank/DDBJ databases">
        <title>Genome of Sphingobium sp. strain.</title>
        <authorList>
            <person name="Fan R."/>
        </authorList>
    </citation>
    <scope>NUCLEOTIDE SEQUENCE</scope>
    <source>
        <strain evidence="1">H33</strain>
    </source>
</reference>
<dbReference type="GO" id="GO:0008168">
    <property type="term" value="F:methyltransferase activity"/>
    <property type="evidence" value="ECO:0007669"/>
    <property type="project" value="UniProtKB-KW"/>
</dbReference>
<evidence type="ECO:0000313" key="1">
    <source>
        <dbReference type="EMBL" id="MBT2187499.1"/>
    </source>
</evidence>
<name>A0A9X1IRP5_9SPHN</name>
<dbReference type="InterPro" id="IPR029063">
    <property type="entry name" value="SAM-dependent_MTases_sf"/>
</dbReference>
<dbReference type="PANTHER" id="PTHR40036">
    <property type="entry name" value="MACROCIN O-METHYLTRANSFERASE"/>
    <property type="match status" value="1"/>
</dbReference>
<dbReference type="Gene3D" id="3.40.50.150">
    <property type="entry name" value="Vaccinia Virus protein VP39"/>
    <property type="match status" value="1"/>
</dbReference>
<dbReference type="Proteomes" id="UP001138757">
    <property type="component" value="Unassembled WGS sequence"/>
</dbReference>
<dbReference type="EC" id="2.1.1.-" evidence="1"/>
<gene>
    <name evidence="1" type="ORF">KK488_11145</name>
</gene>
<protein>
    <submittedName>
        <fullName evidence="1">Class I SAM-dependent methyltransferase</fullName>
        <ecNumber evidence="1">2.1.1.-</ecNumber>
    </submittedName>
</protein>
<evidence type="ECO:0000313" key="2">
    <source>
        <dbReference type="Proteomes" id="UP001138757"/>
    </source>
</evidence>
<proteinExistence type="predicted"/>
<dbReference type="EMBL" id="JAHGAW010000007">
    <property type="protein sequence ID" value="MBT2187499.1"/>
    <property type="molecule type" value="Genomic_DNA"/>
</dbReference>
<comment type="caution">
    <text evidence="1">The sequence shown here is derived from an EMBL/GenBank/DDBJ whole genome shotgun (WGS) entry which is preliminary data.</text>
</comment>
<dbReference type="AlphaFoldDB" id="A0A9X1IRP5"/>
<organism evidence="1 2">
    <name type="scientific">Sphingobium nicotianae</name>
    <dbReference type="NCBI Taxonomy" id="2782607"/>
    <lineage>
        <taxon>Bacteria</taxon>
        <taxon>Pseudomonadati</taxon>
        <taxon>Pseudomonadota</taxon>
        <taxon>Alphaproteobacteria</taxon>
        <taxon>Sphingomonadales</taxon>
        <taxon>Sphingomonadaceae</taxon>
        <taxon>Sphingobium</taxon>
    </lineage>
</organism>
<dbReference type="PANTHER" id="PTHR40036:SF1">
    <property type="entry name" value="MACROCIN O-METHYLTRANSFERASE"/>
    <property type="match status" value="1"/>
</dbReference>
<accession>A0A9X1IRP5</accession>
<sequence>MVAADAEGLAQYLAVWEGHMTRSSGSSATRQWKRLRSRLEPKGHVDAVAGRRISGWAFSGKQPVQVEVSVNGKLVASVAPHIERHDVAFSFSGEAGARVSGFRVELPEDVLPPDDIVDVAVSVRAPGWTGRSRELKRVFIAGRELVRLVANAPDAGIVGPFPKPVIDAVAAIWPESCRDLSSVDGQRAFIGKLRKILGASELRSAPAIADYARYLRSIWAHFNFVDQFFPAQNARAAEGAPDFHCKPNSVFEMLSIAHQLYVLKSYGIEGDFGEFGCFKGFSSSMLSHACALLGIHMHIFDSFEGLPPAEGSSYAAGEYAGSLEEVRDHVRRFGVIEGVEFHKGFFSDTFRRMSPPPLMCLWMDVDLELSARDMLAALDRLDPRATLFSHECVADMFQDGNIVTAPHPDNPIPPVLGRFEDLGRPVTGRFIRGNTGAFWPREEAVPVMDHQLLVELVEAIP</sequence>
<dbReference type="Pfam" id="PF05711">
    <property type="entry name" value="TylF"/>
    <property type="match status" value="1"/>
</dbReference>
<dbReference type="GO" id="GO:0032259">
    <property type="term" value="P:methylation"/>
    <property type="evidence" value="ECO:0007669"/>
    <property type="project" value="UniProtKB-KW"/>
</dbReference>
<keyword evidence="1" id="KW-0808">Transferase</keyword>
<keyword evidence="1" id="KW-0489">Methyltransferase</keyword>
<keyword evidence="2" id="KW-1185">Reference proteome</keyword>
<dbReference type="InterPro" id="IPR008884">
    <property type="entry name" value="TylF_MeTrfase"/>
</dbReference>